<gene>
    <name evidence="1" type="ORF">PDIGIT_LOCUS13618</name>
</gene>
<sequence length="89" mass="9997">MSLQISKGQAGCRLPAYMDSRHLAPLLTTRYMNDNLQPSVRTRFITLNFPITSHMSGAGPPLPQRSPDLRSLVQLPRQRICFLASHPPQ</sequence>
<protein>
    <submittedName>
        <fullName evidence="1">Uncharacterized protein</fullName>
    </submittedName>
</protein>
<reference evidence="1" key="1">
    <citation type="submission" date="2023-01" db="EMBL/GenBank/DDBJ databases">
        <authorList>
            <person name="Van Ghelder C."/>
            <person name="Rancurel C."/>
        </authorList>
    </citation>
    <scope>NUCLEOTIDE SEQUENCE</scope>
    <source>
        <strain evidence="1">CNCM I-4278</strain>
    </source>
</reference>
<evidence type="ECO:0000313" key="1">
    <source>
        <dbReference type="EMBL" id="CAI6340442.1"/>
    </source>
</evidence>
<dbReference type="EMBL" id="CAOQHR010000010">
    <property type="protein sequence ID" value="CAI6340442.1"/>
    <property type="molecule type" value="Genomic_DNA"/>
</dbReference>
<dbReference type="AlphaFoldDB" id="A0A9W4UTH6"/>
<evidence type="ECO:0000313" key="2">
    <source>
        <dbReference type="Proteomes" id="UP001152607"/>
    </source>
</evidence>
<organism evidence="1 2">
    <name type="scientific">Periconia digitata</name>
    <dbReference type="NCBI Taxonomy" id="1303443"/>
    <lineage>
        <taxon>Eukaryota</taxon>
        <taxon>Fungi</taxon>
        <taxon>Dikarya</taxon>
        <taxon>Ascomycota</taxon>
        <taxon>Pezizomycotina</taxon>
        <taxon>Dothideomycetes</taxon>
        <taxon>Pleosporomycetidae</taxon>
        <taxon>Pleosporales</taxon>
        <taxon>Massarineae</taxon>
        <taxon>Periconiaceae</taxon>
        <taxon>Periconia</taxon>
    </lineage>
</organism>
<proteinExistence type="predicted"/>
<dbReference type="Proteomes" id="UP001152607">
    <property type="component" value="Unassembled WGS sequence"/>
</dbReference>
<comment type="caution">
    <text evidence="1">The sequence shown here is derived from an EMBL/GenBank/DDBJ whole genome shotgun (WGS) entry which is preliminary data.</text>
</comment>
<keyword evidence="2" id="KW-1185">Reference proteome</keyword>
<name>A0A9W4UTH6_9PLEO</name>
<accession>A0A9W4UTH6</accession>